<evidence type="ECO:0000256" key="11">
    <source>
        <dbReference type="RuleBase" id="RU362031"/>
    </source>
</evidence>
<evidence type="ECO:0000256" key="4">
    <source>
        <dbReference type="ARBA" id="ARBA00022670"/>
    </source>
</evidence>
<evidence type="ECO:0000256" key="10">
    <source>
        <dbReference type="ARBA" id="ARBA00023136"/>
    </source>
</evidence>
<dbReference type="InterPro" id="IPR041489">
    <property type="entry name" value="PDZ_6"/>
</dbReference>
<keyword evidence="11" id="KW-0479">Metal-binding</keyword>
<comment type="caution">
    <text evidence="13">The sequence shown here is derived from an EMBL/GenBank/DDBJ whole genome shotgun (WGS) entry which is preliminary data.</text>
</comment>
<dbReference type="InterPro" id="IPR004387">
    <property type="entry name" value="Pept_M50_Zn"/>
</dbReference>
<evidence type="ECO:0000313" key="13">
    <source>
        <dbReference type="EMBL" id="OQA61265.1"/>
    </source>
</evidence>
<feature type="transmembrane region" description="Helical" evidence="11">
    <location>
        <begin position="266"/>
        <end position="288"/>
    </location>
</feature>
<keyword evidence="5 11" id="KW-0812">Transmembrane</keyword>
<dbReference type="PROSITE" id="PS50106">
    <property type="entry name" value="PDZ"/>
    <property type="match status" value="1"/>
</dbReference>
<dbReference type="InterPro" id="IPR008915">
    <property type="entry name" value="Peptidase_M50"/>
</dbReference>
<dbReference type="PANTHER" id="PTHR42837:SF2">
    <property type="entry name" value="MEMBRANE METALLOPROTEASE ARASP2, CHLOROPLASTIC-RELATED"/>
    <property type="match status" value="1"/>
</dbReference>
<dbReference type="PANTHER" id="PTHR42837">
    <property type="entry name" value="REGULATOR OF SIGMA-E PROTEASE RSEP"/>
    <property type="match status" value="1"/>
</dbReference>
<dbReference type="Pfam" id="PF17820">
    <property type="entry name" value="PDZ_6"/>
    <property type="match status" value="1"/>
</dbReference>
<evidence type="ECO:0000256" key="1">
    <source>
        <dbReference type="ARBA" id="ARBA00001947"/>
    </source>
</evidence>
<keyword evidence="8 11" id="KW-1133">Transmembrane helix</keyword>
<sequence length="349" mass="38840">MLTILATIFVIGLLVLCHEFGHFIFARWFKVRVLKFAIGYGPKIWSTQKGDTEYSIRAFPLGGFTKMAGMEDTLIEGYSEASVPDAERFDKKPIYQRSLIVAGGPAMNLFLSIILVFLVFSFMGVPTSSLKIQQVIENSPAQSAGILPGDVITSINGKTIEKMEDLSNQIALNGEKELSLTVLREQIPIEVQLTPGWDEDEKRFLIGIVYGVENRRVNPLVAFYKSVSSVIEWFVVSFLGLLYMVMGRVPMEVTGIIGIARMSGQAASYGFLNLLYFSALISVALALFNLLPIPALDGGHLLLFLYEKIRGKPMDPSKIGFFYMIGFLFIILMAIFVTYQDVLRIVTGK</sequence>
<dbReference type="GO" id="GO:0016020">
    <property type="term" value="C:membrane"/>
    <property type="evidence" value="ECO:0007669"/>
    <property type="project" value="UniProtKB-SubCell"/>
</dbReference>
<dbReference type="GO" id="GO:0004222">
    <property type="term" value="F:metalloendopeptidase activity"/>
    <property type="evidence" value="ECO:0007669"/>
    <property type="project" value="InterPro"/>
</dbReference>
<accession>A0A1V5T3D4</accession>
<dbReference type="EC" id="3.4.24.-" evidence="11"/>
<name>A0A1V5T3D4_9BACT</name>
<evidence type="ECO:0000256" key="3">
    <source>
        <dbReference type="ARBA" id="ARBA00007931"/>
    </source>
</evidence>
<keyword evidence="4 13" id="KW-0645">Protease</keyword>
<reference evidence="13" key="1">
    <citation type="submission" date="2017-02" db="EMBL/GenBank/DDBJ databases">
        <title>Delving into the versatile metabolic prowess of the omnipresent phylum Bacteroidetes.</title>
        <authorList>
            <person name="Nobu M.K."/>
            <person name="Mei R."/>
            <person name="Narihiro T."/>
            <person name="Kuroda K."/>
            <person name="Liu W.-T."/>
        </authorList>
    </citation>
    <scope>NUCLEOTIDE SEQUENCE</scope>
    <source>
        <strain evidence="13">ADurb.Bin276</strain>
    </source>
</reference>
<evidence type="ECO:0000256" key="9">
    <source>
        <dbReference type="ARBA" id="ARBA00023049"/>
    </source>
</evidence>
<comment type="similarity">
    <text evidence="3 11">Belongs to the peptidase M50B family.</text>
</comment>
<evidence type="ECO:0000256" key="6">
    <source>
        <dbReference type="ARBA" id="ARBA00022801"/>
    </source>
</evidence>
<dbReference type="SMART" id="SM00228">
    <property type="entry name" value="PDZ"/>
    <property type="match status" value="1"/>
</dbReference>
<feature type="transmembrane region" description="Helical" evidence="11">
    <location>
        <begin position="222"/>
        <end position="245"/>
    </location>
</feature>
<dbReference type="CDD" id="cd23081">
    <property type="entry name" value="cpPDZ_EcRseP-like"/>
    <property type="match status" value="1"/>
</dbReference>
<dbReference type="AlphaFoldDB" id="A0A1V5T3D4"/>
<feature type="transmembrane region" description="Helical" evidence="11">
    <location>
        <begin position="320"/>
        <end position="339"/>
    </location>
</feature>
<protein>
    <recommendedName>
        <fullName evidence="11">Zinc metalloprotease</fullName>
        <ecNumber evidence="11">3.4.24.-</ecNumber>
    </recommendedName>
</protein>
<dbReference type="InterPro" id="IPR001478">
    <property type="entry name" value="PDZ"/>
</dbReference>
<dbReference type="Gene3D" id="2.30.42.10">
    <property type="match status" value="1"/>
</dbReference>
<evidence type="ECO:0000256" key="8">
    <source>
        <dbReference type="ARBA" id="ARBA00022989"/>
    </source>
</evidence>
<evidence type="ECO:0000256" key="2">
    <source>
        <dbReference type="ARBA" id="ARBA00004141"/>
    </source>
</evidence>
<comment type="subcellular location">
    <subcellularLocation>
        <location evidence="2">Membrane</location>
        <topology evidence="2">Multi-pass membrane protein</topology>
    </subcellularLocation>
</comment>
<dbReference type="NCBIfam" id="TIGR00054">
    <property type="entry name" value="RIP metalloprotease RseP"/>
    <property type="match status" value="1"/>
</dbReference>
<keyword evidence="10 11" id="KW-0472">Membrane</keyword>
<organism evidence="13">
    <name type="scientific">Candidatus Atribacter allofermentans</name>
    <dbReference type="NCBI Taxonomy" id="1852833"/>
    <lineage>
        <taxon>Bacteria</taxon>
        <taxon>Pseudomonadati</taxon>
        <taxon>Atribacterota</taxon>
        <taxon>Atribacteria</taxon>
        <taxon>Atribacterales</taxon>
        <taxon>Atribacteraceae</taxon>
        <taxon>Atribacter</taxon>
    </lineage>
</organism>
<comment type="cofactor">
    <cofactor evidence="1 11">
        <name>Zn(2+)</name>
        <dbReference type="ChEBI" id="CHEBI:29105"/>
    </cofactor>
</comment>
<dbReference type="CDD" id="cd06163">
    <property type="entry name" value="S2P-M50_PDZ_RseP-like"/>
    <property type="match status" value="1"/>
</dbReference>
<keyword evidence="9 11" id="KW-0482">Metalloprotease</keyword>
<dbReference type="SUPFAM" id="SSF50156">
    <property type="entry name" value="PDZ domain-like"/>
    <property type="match status" value="1"/>
</dbReference>
<feature type="transmembrane region" description="Helical" evidence="11">
    <location>
        <begin position="98"/>
        <end position="123"/>
    </location>
</feature>
<feature type="transmembrane region" description="Helical" evidence="11">
    <location>
        <begin position="6"/>
        <end position="25"/>
    </location>
</feature>
<gene>
    <name evidence="13" type="primary">rasP</name>
    <name evidence="13" type="ORF">BWY41_00216</name>
</gene>
<keyword evidence="6 11" id="KW-0378">Hydrolase</keyword>
<dbReference type="Proteomes" id="UP000485569">
    <property type="component" value="Unassembled WGS sequence"/>
</dbReference>
<dbReference type="EMBL" id="MWBQ01000021">
    <property type="protein sequence ID" value="OQA61265.1"/>
    <property type="molecule type" value="Genomic_DNA"/>
</dbReference>
<keyword evidence="7 11" id="KW-0862">Zinc</keyword>
<dbReference type="InterPro" id="IPR036034">
    <property type="entry name" value="PDZ_sf"/>
</dbReference>
<dbReference type="Pfam" id="PF02163">
    <property type="entry name" value="Peptidase_M50"/>
    <property type="match status" value="1"/>
</dbReference>
<dbReference type="GO" id="GO:0006508">
    <property type="term" value="P:proteolysis"/>
    <property type="evidence" value="ECO:0007669"/>
    <property type="project" value="UniProtKB-KW"/>
</dbReference>
<evidence type="ECO:0000256" key="7">
    <source>
        <dbReference type="ARBA" id="ARBA00022833"/>
    </source>
</evidence>
<evidence type="ECO:0000256" key="5">
    <source>
        <dbReference type="ARBA" id="ARBA00022692"/>
    </source>
</evidence>
<feature type="domain" description="PDZ" evidence="12">
    <location>
        <begin position="123"/>
        <end position="173"/>
    </location>
</feature>
<evidence type="ECO:0000259" key="12">
    <source>
        <dbReference type="PROSITE" id="PS50106"/>
    </source>
</evidence>
<proteinExistence type="inferred from homology"/>
<dbReference type="GO" id="GO:0046872">
    <property type="term" value="F:metal ion binding"/>
    <property type="evidence" value="ECO:0007669"/>
    <property type="project" value="UniProtKB-KW"/>
</dbReference>